<evidence type="ECO:0000256" key="3">
    <source>
        <dbReference type="ARBA" id="ARBA00022801"/>
    </source>
</evidence>
<proteinExistence type="inferred from homology"/>
<evidence type="ECO:0000256" key="4">
    <source>
        <dbReference type="ARBA" id="ARBA00022807"/>
    </source>
</evidence>
<dbReference type="InterPro" id="IPR041382">
    <property type="entry name" value="SH3_16"/>
</dbReference>
<dbReference type="PROSITE" id="PS51935">
    <property type="entry name" value="NLPC_P60"/>
    <property type="match status" value="1"/>
</dbReference>
<evidence type="ECO:0000259" key="5">
    <source>
        <dbReference type="PROSITE" id="PS51935"/>
    </source>
</evidence>
<dbReference type="Pfam" id="PF00877">
    <property type="entry name" value="NLPC_P60"/>
    <property type="match status" value="1"/>
</dbReference>
<dbReference type="STRING" id="1338011.BD94_0285"/>
<feature type="domain" description="NlpC/P60" evidence="5">
    <location>
        <begin position="110"/>
        <end position="239"/>
    </location>
</feature>
<dbReference type="PANTHER" id="PTHR47053">
    <property type="entry name" value="MUREIN DD-ENDOPEPTIDASE MEPH-RELATED"/>
    <property type="match status" value="1"/>
</dbReference>
<dbReference type="HOGENOM" id="CLU_016043_13_2_10"/>
<evidence type="ECO:0000256" key="2">
    <source>
        <dbReference type="ARBA" id="ARBA00022670"/>
    </source>
</evidence>
<reference evidence="6" key="1">
    <citation type="journal article" date="2013" name="Lancet">
        <title>First case of E anophelis outbreak in an intensive-care unit.</title>
        <authorList>
            <person name="Teo J."/>
            <person name="Tan S.Y."/>
            <person name="Tay M."/>
            <person name="Ding Y."/>
            <person name="Kjelleberg S."/>
            <person name="Givskov M."/>
            <person name="Lin R.T."/>
            <person name="Yang L."/>
        </authorList>
    </citation>
    <scope>NUCLEOTIDE SEQUENCE [LARGE SCALE GENOMIC DNA]</scope>
    <source>
        <strain evidence="6">NUHP1</strain>
    </source>
</reference>
<dbReference type="GO" id="GO:0008234">
    <property type="term" value="F:cysteine-type peptidase activity"/>
    <property type="evidence" value="ECO:0007669"/>
    <property type="project" value="UniProtKB-KW"/>
</dbReference>
<dbReference type="RefSeq" id="WP_021348460.1">
    <property type="nucleotide sequence ID" value="NZ_CP007547.1"/>
</dbReference>
<accession>A0A077EF14</accession>
<sequence>MNKGICNVSVAPVRADKTDKAEIVTEMLYGESADILEVINNWTRIKMHYDGYEGWIDTKQITLVTDDFLAKRKTHLVTEPFQSRVMESGKMLLSMGSEVSFETIHAQRGTTLRQSIVETAKEFLNVPYLWGGKSFFGVDCSGFTQLVLKVHDIKYPRDAYQQGEVGEPLSFIEEAQPGDLAFFENSEGRIIHVGFMLENNQIIHAHGKVRIDTLDSSGIFNKELNKHTHKLRFIRNILG</sequence>
<dbReference type="AlphaFoldDB" id="A0A077EF14"/>
<dbReference type="InterPro" id="IPR051202">
    <property type="entry name" value="Peptidase_C40"/>
</dbReference>
<gene>
    <name evidence="6" type="ORF">BD94_0285</name>
</gene>
<name>A0A077EF14_9FLAO</name>
<dbReference type="GO" id="GO:0006508">
    <property type="term" value="P:proteolysis"/>
    <property type="evidence" value="ECO:0007669"/>
    <property type="project" value="UniProtKB-KW"/>
</dbReference>
<dbReference type="InterPro" id="IPR000064">
    <property type="entry name" value="NLP_P60_dom"/>
</dbReference>
<dbReference type="Proteomes" id="UP000028933">
    <property type="component" value="Chromosome"/>
</dbReference>
<dbReference type="EMBL" id="CP007547">
    <property type="protein sequence ID" value="AIL44060.1"/>
    <property type="molecule type" value="Genomic_DNA"/>
</dbReference>
<keyword evidence="3" id="KW-0378">Hydrolase</keyword>
<dbReference type="InterPro" id="IPR038765">
    <property type="entry name" value="Papain-like_cys_pep_sf"/>
</dbReference>
<evidence type="ECO:0000313" key="6">
    <source>
        <dbReference type="EMBL" id="AIL44060.1"/>
    </source>
</evidence>
<comment type="similarity">
    <text evidence="1">Belongs to the peptidase C40 family.</text>
</comment>
<dbReference type="PANTHER" id="PTHR47053:SF1">
    <property type="entry name" value="MUREIN DD-ENDOPEPTIDASE MEPH-RELATED"/>
    <property type="match status" value="1"/>
</dbReference>
<dbReference type="MEROPS" id="C40.009"/>
<reference evidence="6" key="2">
    <citation type="journal article" date="2015" name="Genome Biol. Evol.">
        <title>Complete Genome Sequence and Transcriptomic Analysis of the Novel Pathogen Elizabethkingia anophelis in Response to Oxidative Stress.</title>
        <authorList>
            <person name="Li Y."/>
            <person name="Liu Y."/>
            <person name="Chew S.C."/>
            <person name="Tay M."/>
            <person name="Salido M.M."/>
            <person name="Teo J."/>
            <person name="Lauro F.M."/>
            <person name="Givskov M."/>
            <person name="Yang L."/>
        </authorList>
    </citation>
    <scope>NUCLEOTIDE SEQUENCE</scope>
    <source>
        <strain evidence="6">NUHP1</strain>
    </source>
</reference>
<dbReference type="Gene3D" id="3.90.1720.10">
    <property type="entry name" value="endopeptidase domain like (from Nostoc punctiforme)"/>
    <property type="match status" value="1"/>
</dbReference>
<keyword evidence="4" id="KW-0788">Thiol protease</keyword>
<keyword evidence="2" id="KW-0645">Protease</keyword>
<evidence type="ECO:0000256" key="1">
    <source>
        <dbReference type="ARBA" id="ARBA00007074"/>
    </source>
</evidence>
<dbReference type="eggNOG" id="COG0791">
    <property type="taxonomic scope" value="Bacteria"/>
</dbReference>
<dbReference type="KEGG" id="eao:BD94_0285"/>
<dbReference type="Pfam" id="PF18348">
    <property type="entry name" value="SH3_16"/>
    <property type="match status" value="1"/>
</dbReference>
<protein>
    <submittedName>
        <fullName evidence="6">Dipeptidyl peptidase VI</fullName>
    </submittedName>
</protein>
<organism evidence="6 7">
    <name type="scientific">Elizabethkingia anophelis NUHP1</name>
    <dbReference type="NCBI Taxonomy" id="1338011"/>
    <lineage>
        <taxon>Bacteria</taxon>
        <taxon>Pseudomonadati</taxon>
        <taxon>Bacteroidota</taxon>
        <taxon>Flavobacteriia</taxon>
        <taxon>Flavobacteriales</taxon>
        <taxon>Weeksellaceae</taxon>
        <taxon>Elizabethkingia</taxon>
    </lineage>
</organism>
<dbReference type="Gene3D" id="2.30.30.40">
    <property type="entry name" value="SH3 Domains"/>
    <property type="match status" value="1"/>
</dbReference>
<dbReference type="SUPFAM" id="SSF54001">
    <property type="entry name" value="Cysteine proteinases"/>
    <property type="match status" value="1"/>
</dbReference>
<evidence type="ECO:0000313" key="7">
    <source>
        <dbReference type="Proteomes" id="UP000028933"/>
    </source>
</evidence>